<dbReference type="AlphaFoldDB" id="A0A0C5WU33"/>
<keyword evidence="2" id="KW-1185">Reference proteome</keyword>
<dbReference type="HOGENOM" id="CLU_933362_0_0_6"/>
<evidence type="ECO:0000313" key="2">
    <source>
        <dbReference type="Proteomes" id="UP000032303"/>
    </source>
</evidence>
<accession>A0A0C5WU33</accession>
<dbReference type="Proteomes" id="UP000032303">
    <property type="component" value="Chromosome 2"/>
</dbReference>
<sequence>MIPPLILVQVTTHEMVVGELGNSRQLLAAPVSGVGTATGKWTAQALWCPERDLPFVPLELLVDRLLRIRHRRYQQLGIWVLGIVDDLLGVPPFDHVADVHHRQIFSNVARSCDIVGDVKQRHLALELHLFHQVEDPGPDRHIKHRRGLVGQDHLGTDGNVSGQVHALALAARKLVWVLGRSFFRRDQTNLFEQIVDLLFQLLLVALAHLVVDQQRAGNMVENGMGRVQRAERVLPYHLDSLAVLHQIGFFLNGGNIAPVVFNLAGCRGIHFGYHFGRGRFARAGFADDGEAAAFVHLE</sequence>
<dbReference type="EMBL" id="CP005974">
    <property type="protein sequence ID" value="AJR09917.1"/>
    <property type="molecule type" value="Genomic_DNA"/>
</dbReference>
<dbReference type="AntiFam" id="ANF00095">
    <property type="entry name" value="Shadow ORF (opposite ABC transporters)"/>
</dbReference>
<dbReference type="KEGG" id="pgb:H744_2c3275"/>
<name>A0A0C5WU33_9GAMM</name>
<dbReference type="STRING" id="658445.H744_2c3275"/>
<evidence type="ECO:0000313" key="1">
    <source>
        <dbReference type="EMBL" id="AJR09917.1"/>
    </source>
</evidence>
<protein>
    <submittedName>
        <fullName evidence="1">Uncharacterized protein</fullName>
    </submittedName>
</protein>
<proteinExistence type="predicted"/>
<gene>
    <name evidence="1" type="ORF">H744_2c3275</name>
</gene>
<organism evidence="1 2">
    <name type="scientific">Photobacterium gaetbulicola Gung47</name>
    <dbReference type="NCBI Taxonomy" id="658445"/>
    <lineage>
        <taxon>Bacteria</taxon>
        <taxon>Pseudomonadati</taxon>
        <taxon>Pseudomonadota</taxon>
        <taxon>Gammaproteobacteria</taxon>
        <taxon>Vibrionales</taxon>
        <taxon>Vibrionaceae</taxon>
        <taxon>Photobacterium</taxon>
    </lineage>
</organism>
<reference evidence="1 2" key="1">
    <citation type="submission" date="2013-05" db="EMBL/GenBank/DDBJ databases">
        <title>Complete genome sequence of the lipase-producing bacterium Photobacterium gaetbulicola Gung47.</title>
        <authorList>
            <person name="Kim Y.-O."/>
        </authorList>
    </citation>
    <scope>NUCLEOTIDE SEQUENCE [LARGE SCALE GENOMIC DNA]</scope>
    <source>
        <strain evidence="1 2">Gung47</strain>
    </source>
</reference>